<evidence type="ECO:0000259" key="2">
    <source>
        <dbReference type="Pfam" id="PF02625"/>
    </source>
</evidence>
<reference evidence="5 6" key="2">
    <citation type="submission" date="2020-02" db="EMBL/GenBank/DDBJ databases">
        <authorList>
            <person name="Sun Q."/>
            <person name="Inoue M."/>
        </authorList>
    </citation>
    <scope>NUCLEOTIDE SEQUENCE [LARGE SCALE GENOMIC DNA]</scope>
    <source>
        <strain evidence="5 6">KCTC 22478</strain>
    </source>
</reference>
<name>A0A9X9WC82_9PROT</name>
<feature type="region of interest" description="Disordered" evidence="1">
    <location>
        <begin position="245"/>
        <end position="265"/>
    </location>
</feature>
<comment type="caution">
    <text evidence="4">The sequence shown here is derived from an EMBL/GenBank/DDBJ whole genome shotgun (WGS) entry which is preliminary data.</text>
</comment>
<accession>A0A9X9WC82</accession>
<feature type="domain" description="XdhC- CoxI" evidence="2">
    <location>
        <begin position="5"/>
        <end position="70"/>
    </location>
</feature>
<feature type="domain" description="XdhC Rossmann" evidence="3">
    <location>
        <begin position="101"/>
        <end position="238"/>
    </location>
</feature>
<reference evidence="4" key="3">
    <citation type="journal article" date="2021" name="Syst. Appl. Microbiol.">
        <title>Roseomonas hellenica sp. nov., isolated from roots of wild-growing Alkanna tinctoria.</title>
        <authorList>
            <person name="Rat A."/>
            <person name="Naranjo H.D."/>
            <person name="Lebbe L."/>
            <person name="Cnockaert M."/>
            <person name="Krigas N."/>
            <person name="Grigoriadou K."/>
            <person name="Maloupa E."/>
            <person name="Willems A."/>
        </authorList>
    </citation>
    <scope>NUCLEOTIDE SEQUENCE</scope>
    <source>
        <strain evidence="4">LMG 31161</strain>
    </source>
</reference>
<reference evidence="4" key="1">
    <citation type="submission" date="2020-01" db="EMBL/GenBank/DDBJ databases">
        <authorList>
            <person name="Rat A."/>
        </authorList>
    </citation>
    <scope>NUCLEOTIDE SEQUENCE</scope>
    <source>
        <strain evidence="4">LMG 31161</strain>
    </source>
</reference>
<evidence type="ECO:0000313" key="4">
    <source>
        <dbReference type="EMBL" id="MBR0657942.1"/>
    </source>
</evidence>
<dbReference type="Proteomes" id="UP001138708">
    <property type="component" value="Unassembled WGS sequence"/>
</dbReference>
<dbReference type="Pfam" id="PF13478">
    <property type="entry name" value="XdhC_C"/>
    <property type="match status" value="1"/>
</dbReference>
<dbReference type="Gene3D" id="3.40.50.720">
    <property type="entry name" value="NAD(P)-binding Rossmann-like Domain"/>
    <property type="match status" value="1"/>
</dbReference>
<dbReference type="InterPro" id="IPR027051">
    <property type="entry name" value="XdhC_Rossmann_dom"/>
</dbReference>
<evidence type="ECO:0000313" key="7">
    <source>
        <dbReference type="Proteomes" id="UP001138708"/>
    </source>
</evidence>
<protein>
    <submittedName>
        <fullName evidence="4">XdhC family protein</fullName>
    </submittedName>
</protein>
<dbReference type="Proteomes" id="UP000746741">
    <property type="component" value="Unassembled WGS sequence"/>
</dbReference>
<organism evidence="4 7">
    <name type="scientific">Neoroseomonas oryzicola</name>
    <dbReference type="NCBI Taxonomy" id="535904"/>
    <lineage>
        <taxon>Bacteria</taxon>
        <taxon>Pseudomonadati</taxon>
        <taxon>Pseudomonadota</taxon>
        <taxon>Alphaproteobacteria</taxon>
        <taxon>Acetobacterales</taxon>
        <taxon>Acetobacteraceae</taxon>
        <taxon>Neoroseomonas</taxon>
    </lineage>
</organism>
<evidence type="ECO:0000313" key="5">
    <source>
        <dbReference type="EMBL" id="NKE18740.1"/>
    </source>
</evidence>
<gene>
    <name evidence="5" type="ORF">GWK15_17435</name>
    <name evidence="4" type="ORF">GXW75_01670</name>
</gene>
<dbReference type="Pfam" id="PF02625">
    <property type="entry name" value="XdhC_CoxI"/>
    <property type="match status" value="1"/>
</dbReference>
<dbReference type="PANTHER" id="PTHR30388">
    <property type="entry name" value="ALDEHYDE OXIDOREDUCTASE MOLYBDENUM COFACTOR ASSEMBLY PROTEIN"/>
    <property type="match status" value="1"/>
</dbReference>
<evidence type="ECO:0000259" key="3">
    <source>
        <dbReference type="Pfam" id="PF13478"/>
    </source>
</evidence>
<dbReference type="InterPro" id="IPR003777">
    <property type="entry name" value="XdhC_CoxI"/>
</dbReference>
<dbReference type="InterPro" id="IPR052698">
    <property type="entry name" value="MoCofactor_Util/Proc"/>
</dbReference>
<sequence>MAAMARRREPHALATVVETRGSTSAHPGDRALIDAAGTVLLGWVGGGCAEGAVRRAALDGLGDGRPRMIDLDLDDEVLGVGMPCGGTMRVFVAPIVPHATLWIVGHGRIAESLCRIGVELGFRVVVSDVPAPEPDRFPGADEIIGDDYDFARLQPARDDSVVIATQHKGDHLSAVRALRSPAGHVAIIASRKRAALMRDFLRDEGFGPATLARLRAPAGLDLGARSPAEIALSVLAEIVMRRRGGTGTPRDAGLAEPPALAEVTP</sequence>
<evidence type="ECO:0000313" key="6">
    <source>
        <dbReference type="Proteomes" id="UP000746741"/>
    </source>
</evidence>
<dbReference type="PANTHER" id="PTHR30388:SF6">
    <property type="entry name" value="XANTHINE DEHYDROGENASE SUBUNIT A-RELATED"/>
    <property type="match status" value="1"/>
</dbReference>
<proteinExistence type="predicted"/>
<keyword evidence="6" id="KW-1185">Reference proteome</keyword>
<dbReference type="AlphaFoldDB" id="A0A9X9WC82"/>
<evidence type="ECO:0000256" key="1">
    <source>
        <dbReference type="SAM" id="MobiDB-lite"/>
    </source>
</evidence>
<dbReference type="EMBL" id="JAAVUP010000005">
    <property type="protein sequence ID" value="NKE18740.1"/>
    <property type="molecule type" value="Genomic_DNA"/>
</dbReference>
<dbReference type="EMBL" id="JAAEDK010000003">
    <property type="protein sequence ID" value="MBR0657942.1"/>
    <property type="molecule type" value="Genomic_DNA"/>
</dbReference>